<dbReference type="EC" id="3.6.1.7" evidence="2 5"/>
<comment type="similarity">
    <text evidence="1 6">Belongs to the acylphosphatase family.</text>
</comment>
<dbReference type="PANTHER" id="PTHR47268:SF4">
    <property type="entry name" value="ACYLPHOSPHATASE"/>
    <property type="match status" value="1"/>
</dbReference>
<feature type="active site" evidence="5">
    <location>
        <position position="40"/>
    </location>
</feature>
<dbReference type="SUPFAM" id="SSF54975">
    <property type="entry name" value="Acylphosphatase/BLUF domain-like"/>
    <property type="match status" value="1"/>
</dbReference>
<dbReference type="NCBIfam" id="NF011014">
    <property type="entry name" value="PRK14442.1"/>
    <property type="match status" value="1"/>
</dbReference>
<dbReference type="InterPro" id="IPR036046">
    <property type="entry name" value="Acylphosphatase-like_dom_sf"/>
</dbReference>
<reference evidence="8 9" key="1">
    <citation type="submission" date="2019-08" db="EMBL/GenBank/DDBJ databases">
        <authorList>
            <person name="Guy L."/>
        </authorList>
    </citation>
    <scope>NUCLEOTIDE SEQUENCE [LARGE SCALE GENOMIC DNA]</scope>
    <source>
        <strain evidence="8 9">SGT-108</strain>
    </source>
</reference>
<evidence type="ECO:0000256" key="3">
    <source>
        <dbReference type="ARBA" id="ARBA00015991"/>
    </source>
</evidence>
<gene>
    <name evidence="8" type="primary">acyP</name>
    <name evidence="8" type="ORF">AQUSIP_19590</name>
</gene>
<dbReference type="Gene3D" id="3.30.70.100">
    <property type="match status" value="1"/>
</dbReference>
<proteinExistence type="inferred from homology"/>
<dbReference type="InterPro" id="IPR020456">
    <property type="entry name" value="Acylphosphatase"/>
</dbReference>
<dbReference type="InterPro" id="IPR001792">
    <property type="entry name" value="Acylphosphatase-like_dom"/>
</dbReference>
<evidence type="ECO:0000313" key="9">
    <source>
        <dbReference type="Proteomes" id="UP000324194"/>
    </source>
</evidence>
<dbReference type="Proteomes" id="UP000324194">
    <property type="component" value="Chromosome 1"/>
</dbReference>
<dbReference type="NCBIfam" id="NF011000">
    <property type="entry name" value="PRK14426.1"/>
    <property type="match status" value="1"/>
</dbReference>
<dbReference type="Pfam" id="PF00708">
    <property type="entry name" value="Acylphosphatase"/>
    <property type="match status" value="1"/>
</dbReference>
<comment type="catalytic activity">
    <reaction evidence="4 5">
        <text>an acyl phosphate + H2O = a carboxylate + phosphate + H(+)</text>
        <dbReference type="Rhea" id="RHEA:14965"/>
        <dbReference type="ChEBI" id="CHEBI:15377"/>
        <dbReference type="ChEBI" id="CHEBI:15378"/>
        <dbReference type="ChEBI" id="CHEBI:29067"/>
        <dbReference type="ChEBI" id="CHEBI:43474"/>
        <dbReference type="ChEBI" id="CHEBI:59918"/>
        <dbReference type="EC" id="3.6.1.7"/>
    </reaction>
</comment>
<dbReference type="GO" id="GO:0003998">
    <property type="term" value="F:acylphosphatase activity"/>
    <property type="evidence" value="ECO:0007669"/>
    <property type="project" value="UniProtKB-EC"/>
</dbReference>
<evidence type="ECO:0000256" key="6">
    <source>
        <dbReference type="RuleBase" id="RU004168"/>
    </source>
</evidence>
<dbReference type="InterPro" id="IPR017968">
    <property type="entry name" value="Acylphosphatase_CS"/>
</dbReference>
<evidence type="ECO:0000256" key="1">
    <source>
        <dbReference type="ARBA" id="ARBA00005614"/>
    </source>
</evidence>
<evidence type="ECO:0000256" key="2">
    <source>
        <dbReference type="ARBA" id="ARBA00012150"/>
    </source>
</evidence>
<dbReference type="PROSITE" id="PS51160">
    <property type="entry name" value="ACYLPHOSPHATASE_3"/>
    <property type="match status" value="1"/>
</dbReference>
<protein>
    <recommendedName>
        <fullName evidence="3 5">acylphosphatase</fullName>
        <ecNumber evidence="2 5">3.6.1.7</ecNumber>
    </recommendedName>
</protein>
<dbReference type="KEGG" id="asip:AQUSIP_19590"/>
<feature type="active site" evidence="5">
    <location>
        <position position="22"/>
    </location>
</feature>
<organism evidence="8 9">
    <name type="scientific">Aquicella siphonis</name>
    <dbReference type="NCBI Taxonomy" id="254247"/>
    <lineage>
        <taxon>Bacteria</taxon>
        <taxon>Pseudomonadati</taxon>
        <taxon>Pseudomonadota</taxon>
        <taxon>Gammaproteobacteria</taxon>
        <taxon>Legionellales</taxon>
        <taxon>Coxiellaceae</taxon>
        <taxon>Aquicella</taxon>
    </lineage>
</organism>
<dbReference type="AlphaFoldDB" id="A0A5E4PK58"/>
<name>A0A5E4PK58_9COXI</name>
<sequence>MMDSRICLHCYVSGKVQGVWYRASAKEQAERLHITGWARNLPDGRVEVLACGSRENLMQLFEWLKRGPQLASVTEVTHEELPWQDLQGFETL</sequence>
<evidence type="ECO:0000256" key="4">
    <source>
        <dbReference type="ARBA" id="ARBA00047645"/>
    </source>
</evidence>
<feature type="domain" description="Acylphosphatase-like" evidence="7">
    <location>
        <begin position="7"/>
        <end position="92"/>
    </location>
</feature>
<evidence type="ECO:0000313" key="8">
    <source>
        <dbReference type="EMBL" id="VVC76636.1"/>
    </source>
</evidence>
<keyword evidence="9" id="KW-1185">Reference proteome</keyword>
<keyword evidence="5" id="KW-0378">Hydrolase</keyword>
<dbReference type="PANTHER" id="PTHR47268">
    <property type="entry name" value="ACYLPHOSPHATASE"/>
    <property type="match status" value="1"/>
</dbReference>
<evidence type="ECO:0000256" key="5">
    <source>
        <dbReference type="PROSITE-ProRule" id="PRU00520"/>
    </source>
</evidence>
<dbReference type="NCBIfam" id="NF011022">
    <property type="entry name" value="PRK14451.1"/>
    <property type="match status" value="1"/>
</dbReference>
<accession>A0A5E4PK58</accession>
<dbReference type="PROSITE" id="PS00151">
    <property type="entry name" value="ACYLPHOSPHATASE_2"/>
    <property type="match status" value="1"/>
</dbReference>
<dbReference type="EMBL" id="LR699119">
    <property type="protein sequence ID" value="VVC76636.1"/>
    <property type="molecule type" value="Genomic_DNA"/>
</dbReference>
<evidence type="ECO:0000259" key="7">
    <source>
        <dbReference type="PROSITE" id="PS51160"/>
    </source>
</evidence>